<feature type="transmembrane region" description="Helical" evidence="1">
    <location>
        <begin position="12"/>
        <end position="34"/>
    </location>
</feature>
<name>A0ABW2V1C5_9BACL</name>
<keyword evidence="1" id="KW-1133">Transmembrane helix</keyword>
<comment type="caution">
    <text evidence="3">The sequence shown here is derived from an EMBL/GenBank/DDBJ whole genome shotgun (WGS) entry which is preliminary data.</text>
</comment>
<reference evidence="4" key="1">
    <citation type="journal article" date="2019" name="Int. J. Syst. Evol. Microbiol.">
        <title>The Global Catalogue of Microorganisms (GCM) 10K type strain sequencing project: providing services to taxonomists for standard genome sequencing and annotation.</title>
        <authorList>
            <consortium name="The Broad Institute Genomics Platform"/>
            <consortium name="The Broad Institute Genome Sequencing Center for Infectious Disease"/>
            <person name="Wu L."/>
            <person name="Ma J."/>
        </authorList>
    </citation>
    <scope>NUCLEOTIDE SEQUENCE [LARGE SCALE GENOMIC DNA]</scope>
    <source>
        <strain evidence="4">JCM 18657</strain>
    </source>
</reference>
<protein>
    <recommendedName>
        <fullName evidence="2">Sporulation membrane protein YtrI C-terminal domain-containing protein</fullName>
    </recommendedName>
</protein>
<gene>
    <name evidence="3" type="ORF">ACFQWB_03930</name>
</gene>
<evidence type="ECO:0000313" key="3">
    <source>
        <dbReference type="EMBL" id="MFC7749096.1"/>
    </source>
</evidence>
<dbReference type="EMBL" id="JBHTGQ010000009">
    <property type="protein sequence ID" value="MFC7749096.1"/>
    <property type="molecule type" value="Genomic_DNA"/>
</dbReference>
<sequence>MRVPRFDPTSVWLQGLGLFLVGSVVGAVAIMLAYQLNFSLVMSDNLRLIDENRKLKEDLDSARKLTARRSVVTKIDVRVETRDDTALDQLARDELKRLVEAELKLFKGKSASILGNPEYDQIIEQIIRRIYIVGSTQYLVEMRTIAVLNDELRVWVTARPHVGGETSR</sequence>
<evidence type="ECO:0000313" key="4">
    <source>
        <dbReference type="Proteomes" id="UP001596528"/>
    </source>
</evidence>
<proteinExistence type="predicted"/>
<dbReference type="InterPro" id="IPR058620">
    <property type="entry name" value="YtrI_C"/>
</dbReference>
<accession>A0ABW2V1C5</accession>
<keyword evidence="1" id="KW-0472">Membrane</keyword>
<keyword evidence="4" id="KW-1185">Reference proteome</keyword>
<organism evidence="3 4">
    <name type="scientific">Paenibacillus thermoaerophilus</name>
    <dbReference type="NCBI Taxonomy" id="1215385"/>
    <lineage>
        <taxon>Bacteria</taxon>
        <taxon>Bacillati</taxon>
        <taxon>Bacillota</taxon>
        <taxon>Bacilli</taxon>
        <taxon>Bacillales</taxon>
        <taxon>Paenibacillaceae</taxon>
        <taxon>Paenibacillus</taxon>
    </lineage>
</organism>
<feature type="domain" description="Sporulation membrane protein YtrI C-terminal" evidence="2">
    <location>
        <begin position="74"/>
        <end position="158"/>
    </location>
</feature>
<keyword evidence="1" id="KW-0812">Transmembrane</keyword>
<evidence type="ECO:0000259" key="2">
    <source>
        <dbReference type="Pfam" id="PF26347"/>
    </source>
</evidence>
<dbReference type="Proteomes" id="UP001596528">
    <property type="component" value="Unassembled WGS sequence"/>
</dbReference>
<dbReference type="Pfam" id="PF26347">
    <property type="entry name" value="YtrI_sporulation"/>
    <property type="match status" value="1"/>
</dbReference>
<evidence type="ECO:0000256" key="1">
    <source>
        <dbReference type="SAM" id="Phobius"/>
    </source>
</evidence>
<dbReference type="RefSeq" id="WP_138789355.1">
    <property type="nucleotide sequence ID" value="NZ_JBHTGQ010000009.1"/>
</dbReference>